<evidence type="ECO:0000256" key="2">
    <source>
        <dbReference type="SAM" id="MobiDB-lite"/>
    </source>
</evidence>
<evidence type="ECO:0000313" key="4">
    <source>
        <dbReference type="EMBL" id="CCC69015.1"/>
    </source>
</evidence>
<name>G0VC08_NAUCA</name>
<reference evidence="4 5" key="1">
    <citation type="journal article" date="2011" name="Proc. Natl. Acad. Sci. U.S.A.">
        <title>Evolutionary erosion of yeast sex chromosomes by mating-type switching accidents.</title>
        <authorList>
            <person name="Gordon J.L."/>
            <person name="Armisen D."/>
            <person name="Proux-Wera E."/>
            <person name="Oheigeartaigh S.S."/>
            <person name="Byrne K.P."/>
            <person name="Wolfe K.H."/>
        </authorList>
    </citation>
    <scope>NUCLEOTIDE SEQUENCE [LARGE SCALE GENOMIC DNA]</scope>
    <source>
        <strain evidence="5">ATCC 76901 / BCRC 22586 / CBS 4309 / NBRC 1992 / NRRL Y-12630</strain>
    </source>
</reference>
<evidence type="ECO:0000256" key="1">
    <source>
        <dbReference type="PROSITE-ProRule" id="PRU00047"/>
    </source>
</evidence>
<feature type="domain" description="CCHC-type" evidence="3">
    <location>
        <begin position="286"/>
        <end position="301"/>
    </location>
</feature>
<feature type="compositionally biased region" description="Basic and acidic residues" evidence="2">
    <location>
        <begin position="295"/>
        <end position="315"/>
    </location>
</feature>
<gene>
    <name evidence="4" type="primary">NCAS0C00250</name>
    <name evidence="4" type="ordered locus">NCAS_0C00250</name>
</gene>
<dbReference type="KEGG" id="ncs:NCAS_0C00250"/>
<sequence>MGAVTAEQTTVSQDETATVSPQMKELWTSAMGQVEKRIFAEFDAKLAKSDKASTVVPKADVTKADYVNGDNEQMARDRKKALDSVKNWEIKFDSATMSAFPFDTWRNELISAAGVLPWSGQDARSLVRSSLTGSAMGYFTWSCQIKEKEDKVDISKQTLDYFIKLMADKYTNANVIDVQVQDFLFLRPKSSKAVETLELHLRNLIPSLFSEDVARTLMLSKLGREDQTMADQIRALNLNYTQTMARIQETWRSREVASKRSANSDSNPKSHKKMKLGGAKNVKITCFGCGETGHKKNECPRQNQDKEKVKTDTTKQKLAKNSPSQIYAVF</sequence>
<dbReference type="OMA" id="GHENSNC"/>
<reference key="2">
    <citation type="submission" date="2011-08" db="EMBL/GenBank/DDBJ databases">
        <title>Genome sequence of Naumovozyma castellii.</title>
        <authorList>
            <person name="Gordon J.L."/>
            <person name="Armisen D."/>
            <person name="Proux-Wera E."/>
            <person name="OhEigeartaigh S.S."/>
            <person name="Byrne K.P."/>
            <person name="Wolfe K.H."/>
        </authorList>
    </citation>
    <scope>NUCLEOTIDE SEQUENCE</scope>
    <source>
        <strain>Type strain:CBS 4309</strain>
    </source>
</reference>
<dbReference type="GeneID" id="96902601"/>
<protein>
    <recommendedName>
        <fullName evidence="3">CCHC-type domain-containing protein</fullName>
    </recommendedName>
</protein>
<organism evidence="4 5">
    <name type="scientific">Naumovozyma castellii</name>
    <name type="common">Yeast</name>
    <name type="synonym">Saccharomyces castellii</name>
    <dbReference type="NCBI Taxonomy" id="27288"/>
    <lineage>
        <taxon>Eukaryota</taxon>
        <taxon>Fungi</taxon>
        <taxon>Dikarya</taxon>
        <taxon>Ascomycota</taxon>
        <taxon>Saccharomycotina</taxon>
        <taxon>Saccharomycetes</taxon>
        <taxon>Saccharomycetales</taxon>
        <taxon>Saccharomycetaceae</taxon>
        <taxon>Naumovozyma</taxon>
    </lineage>
</organism>
<dbReference type="EMBL" id="HE576754">
    <property type="protein sequence ID" value="CCC69015.1"/>
    <property type="molecule type" value="Genomic_DNA"/>
</dbReference>
<dbReference type="SUPFAM" id="SSF57756">
    <property type="entry name" value="Retrovirus zinc finger-like domains"/>
    <property type="match status" value="1"/>
</dbReference>
<dbReference type="Gene3D" id="4.10.60.10">
    <property type="entry name" value="Zinc finger, CCHC-type"/>
    <property type="match status" value="1"/>
</dbReference>
<dbReference type="Proteomes" id="UP000001640">
    <property type="component" value="Chromosome 3"/>
</dbReference>
<dbReference type="InterPro" id="IPR001878">
    <property type="entry name" value="Znf_CCHC"/>
</dbReference>
<dbReference type="SMART" id="SM00343">
    <property type="entry name" value="ZnF_C2HC"/>
    <property type="match status" value="1"/>
</dbReference>
<keyword evidence="1" id="KW-0863">Zinc-finger</keyword>
<accession>G0VC08</accession>
<feature type="region of interest" description="Disordered" evidence="2">
    <location>
        <begin position="295"/>
        <end position="330"/>
    </location>
</feature>
<evidence type="ECO:0000259" key="3">
    <source>
        <dbReference type="PROSITE" id="PS50158"/>
    </source>
</evidence>
<dbReference type="PROSITE" id="PS50158">
    <property type="entry name" value="ZF_CCHC"/>
    <property type="match status" value="1"/>
</dbReference>
<dbReference type="RefSeq" id="XP_003675384.1">
    <property type="nucleotide sequence ID" value="XM_003675336.1"/>
</dbReference>
<feature type="compositionally biased region" description="Polar residues" evidence="2">
    <location>
        <begin position="319"/>
        <end position="330"/>
    </location>
</feature>
<keyword evidence="1" id="KW-0862">Zinc</keyword>
<feature type="region of interest" description="Disordered" evidence="2">
    <location>
        <begin position="252"/>
        <end position="275"/>
    </location>
</feature>
<dbReference type="AlphaFoldDB" id="G0VC08"/>
<dbReference type="Pfam" id="PF00098">
    <property type="entry name" value="zf-CCHC"/>
    <property type="match status" value="1"/>
</dbReference>
<dbReference type="GO" id="GO:0008270">
    <property type="term" value="F:zinc ion binding"/>
    <property type="evidence" value="ECO:0007669"/>
    <property type="project" value="UniProtKB-KW"/>
</dbReference>
<dbReference type="HOGENOM" id="CLU_883042_0_0_1"/>
<dbReference type="InParanoid" id="G0VC08"/>
<proteinExistence type="predicted"/>
<feature type="region of interest" description="Disordered" evidence="2">
    <location>
        <begin position="1"/>
        <end position="20"/>
    </location>
</feature>
<evidence type="ECO:0000313" key="5">
    <source>
        <dbReference type="Proteomes" id="UP000001640"/>
    </source>
</evidence>
<keyword evidence="1" id="KW-0479">Metal-binding</keyword>
<dbReference type="InterPro" id="IPR036875">
    <property type="entry name" value="Znf_CCHC_sf"/>
</dbReference>
<dbReference type="GO" id="GO:0003676">
    <property type="term" value="F:nucleic acid binding"/>
    <property type="evidence" value="ECO:0007669"/>
    <property type="project" value="InterPro"/>
</dbReference>
<keyword evidence="5" id="KW-1185">Reference proteome</keyword>